<dbReference type="InterPro" id="IPR023058">
    <property type="entry name" value="PPIase_PpiC_CS"/>
</dbReference>
<dbReference type="SUPFAM" id="SSF54534">
    <property type="entry name" value="FKBP-like"/>
    <property type="match status" value="2"/>
</dbReference>
<dbReference type="Pfam" id="PF13616">
    <property type="entry name" value="Rotamase_3"/>
    <property type="match status" value="1"/>
</dbReference>
<dbReference type="InterPro" id="IPR050245">
    <property type="entry name" value="PrsA_foldase"/>
</dbReference>
<proteinExistence type="predicted"/>
<dbReference type="GO" id="GO:0003755">
    <property type="term" value="F:peptidyl-prolyl cis-trans isomerase activity"/>
    <property type="evidence" value="ECO:0007669"/>
    <property type="project" value="UniProtKB-KW"/>
</dbReference>
<dbReference type="Pfam" id="PF00639">
    <property type="entry name" value="Rotamase"/>
    <property type="match status" value="1"/>
</dbReference>
<feature type="domain" description="PpiC" evidence="3">
    <location>
        <begin position="385"/>
        <end position="485"/>
    </location>
</feature>
<evidence type="ECO:0000259" key="3">
    <source>
        <dbReference type="PROSITE" id="PS50198"/>
    </source>
</evidence>
<accession>A0A538U5Q6</accession>
<feature type="domain" description="PpiC" evidence="3">
    <location>
        <begin position="265"/>
        <end position="365"/>
    </location>
</feature>
<keyword evidence="1" id="KW-0413">Isomerase</keyword>
<dbReference type="PROSITE" id="PS50198">
    <property type="entry name" value="PPIC_PPIASE_2"/>
    <property type="match status" value="2"/>
</dbReference>
<dbReference type="Pfam" id="PF13624">
    <property type="entry name" value="SurA_N_3"/>
    <property type="match status" value="1"/>
</dbReference>
<dbReference type="PANTHER" id="PTHR47245">
    <property type="entry name" value="PEPTIDYLPROLYL ISOMERASE"/>
    <property type="match status" value="1"/>
</dbReference>
<dbReference type="InterPro" id="IPR046357">
    <property type="entry name" value="PPIase_dom_sf"/>
</dbReference>
<dbReference type="PANTHER" id="PTHR47245:SF2">
    <property type="entry name" value="PEPTIDYL-PROLYL CIS-TRANS ISOMERASE HP_0175-RELATED"/>
    <property type="match status" value="1"/>
</dbReference>
<dbReference type="SUPFAM" id="SSF109998">
    <property type="entry name" value="Triger factor/SurA peptide-binding domain-like"/>
    <property type="match status" value="1"/>
</dbReference>
<sequence>MGDGGRSGTPVRDLCGRRFAYELPCEAGTALAYTPRLLRDRGPSRSRTCRVGAGRRAMSRRPRAPRSSGGPSLKLPSTLVLVLALAAVPPAIAQAPAPTAKPAAPPPAPSQRLDGIAAVVNNEAVLQSDVEEQLYLFLMRSQTQVDSATVDTLRTQILNQLIDEKLILAEAQRLGITVSDAEVNRQAQEALADTKSRFDTPAAYQDQLRKENMNEEQLLEKLRGEARRQALVSRLMNKQVPHRTLGQLEAETYFKIHKDKFPHAPAELRLSVIQIPAQPESLADAKAKARAVAIRARIVSGEKFAKVAAEASDDETSARSGGDLGYLVRGSMDPAFEKAVFTRKLNTVDAPVRTIYGWHVIEVLDRDTLKTKAGRDTLGQDKQPLLEAHVRHVLVRVPLTDADVERTRKLAESVRAQAVAGKPFAELAKQYNRYAGPHSDDGDIGFLPLTSLQANIRSGLDTVQVGGVSQVLVNQAGFNIFRVTERKADREYALDEIKGELPQVVSEMIFREKLDEWVKGLRAKAHIQINKS</sequence>
<organism evidence="4 5">
    <name type="scientific">Eiseniibacteriota bacterium</name>
    <dbReference type="NCBI Taxonomy" id="2212470"/>
    <lineage>
        <taxon>Bacteria</taxon>
        <taxon>Candidatus Eiseniibacteriota</taxon>
    </lineage>
</organism>
<evidence type="ECO:0000313" key="4">
    <source>
        <dbReference type="EMBL" id="TMQ71233.1"/>
    </source>
</evidence>
<dbReference type="Gene3D" id="3.10.50.40">
    <property type="match status" value="2"/>
</dbReference>
<gene>
    <name evidence="4" type="ORF">E6K81_10595</name>
</gene>
<protein>
    <recommendedName>
        <fullName evidence="3">PpiC domain-containing protein</fullName>
    </recommendedName>
</protein>
<feature type="region of interest" description="Disordered" evidence="2">
    <location>
        <begin position="41"/>
        <end position="72"/>
    </location>
</feature>
<dbReference type="InterPro" id="IPR000297">
    <property type="entry name" value="PPIase_PpiC"/>
</dbReference>
<evidence type="ECO:0000313" key="5">
    <source>
        <dbReference type="Proteomes" id="UP000319771"/>
    </source>
</evidence>
<dbReference type="InterPro" id="IPR027304">
    <property type="entry name" value="Trigger_fact/SurA_dom_sf"/>
</dbReference>
<dbReference type="PROSITE" id="PS01096">
    <property type="entry name" value="PPIC_PPIASE_1"/>
    <property type="match status" value="1"/>
</dbReference>
<dbReference type="Gene3D" id="1.10.4030.10">
    <property type="entry name" value="Porin chaperone SurA, peptide-binding domain"/>
    <property type="match status" value="1"/>
</dbReference>
<evidence type="ECO:0000256" key="2">
    <source>
        <dbReference type="SAM" id="MobiDB-lite"/>
    </source>
</evidence>
<comment type="caution">
    <text evidence="4">The sequence shown here is derived from an EMBL/GenBank/DDBJ whole genome shotgun (WGS) entry which is preliminary data.</text>
</comment>
<dbReference type="Proteomes" id="UP000319771">
    <property type="component" value="Unassembled WGS sequence"/>
</dbReference>
<dbReference type="AlphaFoldDB" id="A0A538U5Q6"/>
<keyword evidence="1" id="KW-0697">Rotamase</keyword>
<reference evidence="4 5" key="1">
    <citation type="journal article" date="2019" name="Nat. Microbiol.">
        <title>Mediterranean grassland soil C-N compound turnover is dependent on rainfall and depth, and is mediated by genomically divergent microorganisms.</title>
        <authorList>
            <person name="Diamond S."/>
            <person name="Andeer P.F."/>
            <person name="Li Z."/>
            <person name="Crits-Christoph A."/>
            <person name="Burstein D."/>
            <person name="Anantharaman K."/>
            <person name="Lane K.R."/>
            <person name="Thomas B.C."/>
            <person name="Pan C."/>
            <person name="Northen T.R."/>
            <person name="Banfield J.F."/>
        </authorList>
    </citation>
    <scope>NUCLEOTIDE SEQUENCE [LARGE SCALE GENOMIC DNA]</scope>
    <source>
        <strain evidence="4">WS_11</strain>
    </source>
</reference>
<evidence type="ECO:0000256" key="1">
    <source>
        <dbReference type="PROSITE-ProRule" id="PRU00278"/>
    </source>
</evidence>
<name>A0A538U5Q6_UNCEI</name>
<dbReference type="EMBL" id="VBPB01000177">
    <property type="protein sequence ID" value="TMQ71233.1"/>
    <property type="molecule type" value="Genomic_DNA"/>
</dbReference>